<feature type="compositionally biased region" description="Polar residues" evidence="1">
    <location>
        <begin position="71"/>
        <end position="81"/>
    </location>
</feature>
<protein>
    <submittedName>
        <fullName evidence="2">Uncharacterized protein</fullName>
    </submittedName>
</protein>
<feature type="compositionally biased region" description="Basic and acidic residues" evidence="1">
    <location>
        <begin position="1"/>
        <end position="10"/>
    </location>
</feature>
<reference evidence="2" key="1">
    <citation type="submission" date="2024-05" db="EMBL/GenBank/DDBJ databases">
        <title>Whole genome shotgun sequence of Streptomyces hydrogenans NBRC 13475.</title>
        <authorList>
            <person name="Komaki H."/>
            <person name="Tamura T."/>
        </authorList>
    </citation>
    <scope>NUCLEOTIDE SEQUENCE</scope>
    <source>
        <strain evidence="2">NBRC 13475</strain>
    </source>
</reference>
<evidence type="ECO:0000313" key="3">
    <source>
        <dbReference type="Proteomes" id="UP001052739"/>
    </source>
</evidence>
<dbReference type="Proteomes" id="UP001052739">
    <property type="component" value="Unassembled WGS sequence"/>
</dbReference>
<sequence length="81" mass="8736">MRGTGRDRAAPRIARRVPKAYRRSLSDQNPAGESAVTERTAFSRPSWRASSPPRELPATCGRSAPRAAQKAESTGVTVARS</sequence>
<evidence type="ECO:0000256" key="1">
    <source>
        <dbReference type="SAM" id="MobiDB-lite"/>
    </source>
</evidence>
<name>A0ABQ3PBM9_9ACTN</name>
<keyword evidence="3" id="KW-1185">Reference proteome</keyword>
<dbReference type="EMBL" id="BNDW01000019">
    <property type="protein sequence ID" value="GHI22395.1"/>
    <property type="molecule type" value="Genomic_DNA"/>
</dbReference>
<feature type="compositionally biased region" description="Basic residues" evidence="1">
    <location>
        <begin position="13"/>
        <end position="22"/>
    </location>
</feature>
<comment type="caution">
    <text evidence="2">The sequence shown here is derived from an EMBL/GenBank/DDBJ whole genome shotgun (WGS) entry which is preliminary data.</text>
</comment>
<feature type="region of interest" description="Disordered" evidence="1">
    <location>
        <begin position="1"/>
        <end position="81"/>
    </location>
</feature>
<feature type="compositionally biased region" description="Low complexity" evidence="1">
    <location>
        <begin position="43"/>
        <end position="53"/>
    </location>
</feature>
<proteinExistence type="predicted"/>
<accession>A0ABQ3PBM9</accession>
<organism evidence="2 3">
    <name type="scientific">Streptomyces hydrogenans</name>
    <dbReference type="NCBI Taxonomy" id="1873719"/>
    <lineage>
        <taxon>Bacteria</taxon>
        <taxon>Bacillati</taxon>
        <taxon>Actinomycetota</taxon>
        <taxon>Actinomycetes</taxon>
        <taxon>Kitasatosporales</taxon>
        <taxon>Streptomycetaceae</taxon>
        <taxon>Streptomyces</taxon>
    </lineage>
</organism>
<gene>
    <name evidence="2" type="ORF">Shyd_37660</name>
</gene>
<evidence type="ECO:0000313" key="2">
    <source>
        <dbReference type="EMBL" id="GHI22395.1"/>
    </source>
</evidence>